<gene>
    <name evidence="10" type="ORF">CSOL1703_00013790</name>
</gene>
<sequence>MTFGSSELDTYPTDLDLILESYQDRRPIVISGPSGVGKGTLIGRLLERYSDTLATTVSHTTRQPRPGEVNHEAYHFICTQEFESLIENNAFVEYTFFSGNYYGTSRQTIKDQQAKGKIPILEIEMSGITQIKKNKALDMRFVFISPPSLQALEERLHKRGTESAKSIERRLEQAKVEMEQAKIPGFHDIIIVNKNLEEAYIELEEWVSGGAESALATC</sequence>
<comment type="similarity">
    <text evidence="1">Belongs to the guanylate kinase family.</text>
</comment>
<evidence type="ECO:0000256" key="1">
    <source>
        <dbReference type="ARBA" id="ARBA00005790"/>
    </source>
</evidence>
<dbReference type="PANTHER" id="PTHR23117">
    <property type="entry name" value="GUANYLATE KINASE-RELATED"/>
    <property type="match status" value="1"/>
</dbReference>
<dbReference type="CDD" id="cd00071">
    <property type="entry name" value="GMPK"/>
    <property type="match status" value="1"/>
</dbReference>
<dbReference type="InterPro" id="IPR017665">
    <property type="entry name" value="Guanylate_kinase"/>
</dbReference>
<dbReference type="PROSITE" id="PS50052">
    <property type="entry name" value="GUANYLATE_KINASE_2"/>
    <property type="match status" value="1"/>
</dbReference>
<dbReference type="Proteomes" id="UP000775872">
    <property type="component" value="Unassembled WGS sequence"/>
</dbReference>
<dbReference type="FunFam" id="3.40.50.300:FF:000776">
    <property type="entry name" value="Guanylate kinase 2"/>
    <property type="match status" value="1"/>
</dbReference>
<dbReference type="PANTHER" id="PTHR23117:SF13">
    <property type="entry name" value="GUANYLATE KINASE"/>
    <property type="match status" value="1"/>
</dbReference>
<dbReference type="Pfam" id="PF00625">
    <property type="entry name" value="Guanylate_kin"/>
    <property type="match status" value="1"/>
</dbReference>
<evidence type="ECO:0000256" key="6">
    <source>
        <dbReference type="ARBA" id="ARBA00022777"/>
    </source>
</evidence>
<evidence type="ECO:0000313" key="11">
    <source>
        <dbReference type="Proteomes" id="UP000775872"/>
    </source>
</evidence>
<dbReference type="SMART" id="SM00072">
    <property type="entry name" value="GuKc"/>
    <property type="match status" value="1"/>
</dbReference>
<dbReference type="OrthoDB" id="6334211at2759"/>
<evidence type="ECO:0000256" key="8">
    <source>
        <dbReference type="ARBA" id="ARBA00030128"/>
    </source>
</evidence>
<dbReference type="EC" id="2.7.4.8" evidence="2"/>
<dbReference type="InterPro" id="IPR008145">
    <property type="entry name" value="GK/Ca_channel_bsu"/>
</dbReference>
<organism evidence="10 11">
    <name type="scientific">Clonostachys solani</name>
    <dbReference type="NCBI Taxonomy" id="160281"/>
    <lineage>
        <taxon>Eukaryota</taxon>
        <taxon>Fungi</taxon>
        <taxon>Dikarya</taxon>
        <taxon>Ascomycota</taxon>
        <taxon>Pezizomycotina</taxon>
        <taxon>Sordariomycetes</taxon>
        <taxon>Hypocreomycetidae</taxon>
        <taxon>Hypocreales</taxon>
        <taxon>Bionectriaceae</taxon>
        <taxon>Clonostachys</taxon>
    </lineage>
</organism>
<dbReference type="GO" id="GO:0004385">
    <property type="term" value="F:GMP kinase activity"/>
    <property type="evidence" value="ECO:0007669"/>
    <property type="project" value="UniProtKB-EC"/>
</dbReference>
<dbReference type="InterPro" id="IPR027417">
    <property type="entry name" value="P-loop_NTPase"/>
</dbReference>
<dbReference type="AlphaFoldDB" id="A0A9P0EFJ1"/>
<dbReference type="InterPro" id="IPR008144">
    <property type="entry name" value="Guanylate_kin-like_dom"/>
</dbReference>
<accession>A0A9P0EFJ1</accession>
<reference evidence="10" key="1">
    <citation type="submission" date="2021-10" db="EMBL/GenBank/DDBJ databases">
        <authorList>
            <person name="Piombo E."/>
        </authorList>
    </citation>
    <scope>NUCLEOTIDE SEQUENCE</scope>
</reference>
<feature type="domain" description="Guanylate kinase-like" evidence="9">
    <location>
        <begin position="25"/>
        <end position="208"/>
    </location>
</feature>
<keyword evidence="5" id="KW-0547">Nucleotide-binding</keyword>
<proteinExistence type="inferred from homology"/>
<dbReference type="GO" id="GO:0005829">
    <property type="term" value="C:cytosol"/>
    <property type="evidence" value="ECO:0007669"/>
    <property type="project" value="TreeGrafter"/>
</dbReference>
<keyword evidence="11" id="KW-1185">Reference proteome</keyword>
<keyword evidence="4" id="KW-0808">Transferase</keyword>
<evidence type="ECO:0000256" key="4">
    <source>
        <dbReference type="ARBA" id="ARBA00022679"/>
    </source>
</evidence>
<dbReference type="SUPFAM" id="SSF52540">
    <property type="entry name" value="P-loop containing nucleoside triphosphate hydrolases"/>
    <property type="match status" value="1"/>
</dbReference>
<evidence type="ECO:0000256" key="7">
    <source>
        <dbReference type="ARBA" id="ARBA00022840"/>
    </source>
</evidence>
<evidence type="ECO:0000313" key="10">
    <source>
        <dbReference type="EMBL" id="CAH0047769.1"/>
    </source>
</evidence>
<evidence type="ECO:0000256" key="3">
    <source>
        <dbReference type="ARBA" id="ARBA00016296"/>
    </source>
</evidence>
<name>A0A9P0EFJ1_9HYPO</name>
<protein>
    <recommendedName>
        <fullName evidence="3">Guanylate kinase</fullName>
        <ecNumber evidence="2">2.7.4.8</ecNumber>
    </recommendedName>
    <alternativeName>
        <fullName evidence="8">GMP kinase</fullName>
    </alternativeName>
</protein>
<dbReference type="GO" id="GO:0005524">
    <property type="term" value="F:ATP binding"/>
    <property type="evidence" value="ECO:0007669"/>
    <property type="project" value="UniProtKB-KW"/>
</dbReference>
<evidence type="ECO:0000259" key="9">
    <source>
        <dbReference type="PROSITE" id="PS50052"/>
    </source>
</evidence>
<dbReference type="EMBL" id="CABFOC020000031">
    <property type="protein sequence ID" value="CAH0047769.1"/>
    <property type="molecule type" value="Genomic_DNA"/>
</dbReference>
<keyword evidence="7" id="KW-0067">ATP-binding</keyword>
<keyword evidence="6" id="KW-0418">Kinase</keyword>
<comment type="caution">
    <text evidence="10">The sequence shown here is derived from an EMBL/GenBank/DDBJ whole genome shotgun (WGS) entry which is preliminary data.</text>
</comment>
<dbReference type="Gene3D" id="3.40.50.300">
    <property type="entry name" value="P-loop containing nucleotide triphosphate hydrolases"/>
    <property type="match status" value="1"/>
</dbReference>
<dbReference type="NCBIfam" id="TIGR03263">
    <property type="entry name" value="guanyl_kin"/>
    <property type="match status" value="1"/>
</dbReference>
<evidence type="ECO:0000256" key="5">
    <source>
        <dbReference type="ARBA" id="ARBA00022741"/>
    </source>
</evidence>
<evidence type="ECO:0000256" key="2">
    <source>
        <dbReference type="ARBA" id="ARBA00012961"/>
    </source>
</evidence>